<evidence type="ECO:0000313" key="2">
    <source>
        <dbReference type="Proteomes" id="UP000010367"/>
    </source>
</evidence>
<protein>
    <submittedName>
        <fullName evidence="1">Uncharacterized protein</fullName>
    </submittedName>
</protein>
<dbReference type="Proteomes" id="UP000010367">
    <property type="component" value="Chromosome"/>
</dbReference>
<sequence length="123" mass="14214">MGRLWFTVGKFEAREATKNPDWVKMAFTVPERYTPRGSSNSLLIGFDVVCKNLSIVVSNEQFMQQYRGLKSGLYYILEVELIIDPNNQRYPDRYVLHKFTALGDQLPHDFGEAVRPEIEELVA</sequence>
<organism evidence="1 2">
    <name type="scientific">Oscillatoria acuminata PCC 6304</name>
    <dbReference type="NCBI Taxonomy" id="56110"/>
    <lineage>
        <taxon>Bacteria</taxon>
        <taxon>Bacillati</taxon>
        <taxon>Cyanobacteriota</taxon>
        <taxon>Cyanophyceae</taxon>
        <taxon>Oscillatoriophycideae</taxon>
        <taxon>Oscillatoriales</taxon>
        <taxon>Oscillatoriaceae</taxon>
        <taxon>Oscillatoria</taxon>
    </lineage>
</organism>
<accession>K9TGI5</accession>
<dbReference type="HOGENOM" id="CLU_2012975_0_0_3"/>
<name>K9TGI5_9CYAN</name>
<gene>
    <name evidence="1" type="ORF">Oscil6304_1538</name>
</gene>
<dbReference type="KEGG" id="oac:Oscil6304_1538"/>
<proteinExistence type="predicted"/>
<dbReference type="RefSeq" id="WP_015147888.1">
    <property type="nucleotide sequence ID" value="NC_019693.1"/>
</dbReference>
<dbReference type="AlphaFoldDB" id="K9TGI5"/>
<evidence type="ECO:0000313" key="1">
    <source>
        <dbReference type="EMBL" id="AFY81241.1"/>
    </source>
</evidence>
<reference evidence="1 2" key="1">
    <citation type="submission" date="2012-06" db="EMBL/GenBank/DDBJ databases">
        <title>Finished chromosome of genome of Oscillatoria acuminata PCC 6304.</title>
        <authorList>
            <consortium name="US DOE Joint Genome Institute"/>
            <person name="Gugger M."/>
            <person name="Coursin T."/>
            <person name="Rippka R."/>
            <person name="Tandeau De Marsac N."/>
            <person name="Huntemann M."/>
            <person name="Wei C.-L."/>
            <person name="Han J."/>
            <person name="Detter J.C."/>
            <person name="Han C."/>
            <person name="Tapia R."/>
            <person name="Davenport K."/>
            <person name="Daligault H."/>
            <person name="Erkkila T."/>
            <person name="Gu W."/>
            <person name="Munk A.C.C."/>
            <person name="Teshima H."/>
            <person name="Xu Y."/>
            <person name="Chain P."/>
            <person name="Chen A."/>
            <person name="Krypides N."/>
            <person name="Mavromatis K."/>
            <person name="Markowitz V."/>
            <person name="Szeto E."/>
            <person name="Ivanova N."/>
            <person name="Mikhailova N."/>
            <person name="Ovchinnikova G."/>
            <person name="Pagani I."/>
            <person name="Pati A."/>
            <person name="Goodwin L."/>
            <person name="Peters L."/>
            <person name="Pitluck S."/>
            <person name="Woyke T."/>
            <person name="Kerfeld C."/>
        </authorList>
    </citation>
    <scope>NUCLEOTIDE SEQUENCE [LARGE SCALE GENOMIC DNA]</scope>
    <source>
        <strain evidence="1 2">PCC 6304</strain>
    </source>
</reference>
<keyword evidence="2" id="KW-1185">Reference proteome</keyword>
<dbReference type="EMBL" id="CP003607">
    <property type="protein sequence ID" value="AFY81241.1"/>
    <property type="molecule type" value="Genomic_DNA"/>
</dbReference>
<dbReference type="InParanoid" id="K9TGI5"/>